<evidence type="ECO:0000256" key="3">
    <source>
        <dbReference type="ARBA" id="ARBA00022692"/>
    </source>
</evidence>
<feature type="transmembrane region" description="Helical" evidence="7">
    <location>
        <begin position="142"/>
        <end position="170"/>
    </location>
</feature>
<dbReference type="RefSeq" id="WP_185658615.1">
    <property type="nucleotide sequence ID" value="NZ_CAWPOO010000001.1"/>
</dbReference>
<dbReference type="GO" id="GO:0005412">
    <property type="term" value="F:D-glucose:sodium symporter activity"/>
    <property type="evidence" value="ECO:0007669"/>
    <property type="project" value="TreeGrafter"/>
</dbReference>
<feature type="transmembrane region" description="Helical" evidence="7">
    <location>
        <begin position="35"/>
        <end position="53"/>
    </location>
</feature>
<feature type="transmembrane region" description="Helical" evidence="7">
    <location>
        <begin position="182"/>
        <end position="204"/>
    </location>
</feature>
<evidence type="ECO:0000256" key="2">
    <source>
        <dbReference type="ARBA" id="ARBA00006434"/>
    </source>
</evidence>
<feature type="transmembrane region" description="Helical" evidence="7">
    <location>
        <begin position="263"/>
        <end position="289"/>
    </location>
</feature>
<keyword evidence="4 7" id="KW-1133">Transmembrane helix</keyword>
<accession>A0A7X1B316</accession>
<reference evidence="8 9" key="1">
    <citation type="submission" date="2020-07" db="EMBL/GenBank/DDBJ databases">
        <authorList>
            <person name="Feng X."/>
        </authorList>
    </citation>
    <scope>NUCLEOTIDE SEQUENCE [LARGE SCALE GENOMIC DNA]</scope>
    <source>
        <strain evidence="8 9">JCM23202</strain>
    </source>
</reference>
<evidence type="ECO:0000256" key="5">
    <source>
        <dbReference type="ARBA" id="ARBA00023136"/>
    </source>
</evidence>
<dbReference type="InterPro" id="IPR038377">
    <property type="entry name" value="Na/Glc_symporter_sf"/>
</dbReference>
<evidence type="ECO:0000256" key="4">
    <source>
        <dbReference type="ARBA" id="ARBA00022989"/>
    </source>
</evidence>
<dbReference type="AlphaFoldDB" id="A0A7X1B316"/>
<proteinExistence type="inferred from homology"/>
<feature type="transmembrane region" description="Helical" evidence="7">
    <location>
        <begin position="6"/>
        <end position="23"/>
    </location>
</feature>
<dbReference type="Pfam" id="PF00474">
    <property type="entry name" value="SSF"/>
    <property type="match status" value="1"/>
</dbReference>
<dbReference type="InterPro" id="IPR001734">
    <property type="entry name" value="Na/solute_symporter"/>
</dbReference>
<feature type="transmembrane region" description="Helical" evidence="7">
    <location>
        <begin position="412"/>
        <end position="431"/>
    </location>
</feature>
<evidence type="ECO:0000256" key="1">
    <source>
        <dbReference type="ARBA" id="ARBA00004141"/>
    </source>
</evidence>
<feature type="transmembrane region" description="Helical" evidence="7">
    <location>
        <begin position="309"/>
        <end position="330"/>
    </location>
</feature>
<dbReference type="PANTHER" id="PTHR11819:SF195">
    <property type="entry name" value="SODIUM_GLUCOSE COTRANSPORTER 4"/>
    <property type="match status" value="1"/>
</dbReference>
<dbReference type="NCBIfam" id="TIGR00813">
    <property type="entry name" value="sss"/>
    <property type="match status" value="1"/>
</dbReference>
<comment type="similarity">
    <text evidence="2 6">Belongs to the sodium:solute symporter (SSF) (TC 2.A.21) family.</text>
</comment>
<dbReference type="GO" id="GO:0005886">
    <property type="term" value="C:plasma membrane"/>
    <property type="evidence" value="ECO:0007669"/>
    <property type="project" value="TreeGrafter"/>
</dbReference>
<gene>
    <name evidence="8" type="ORF">H5P27_01515</name>
</gene>
<evidence type="ECO:0000256" key="6">
    <source>
        <dbReference type="RuleBase" id="RU362091"/>
    </source>
</evidence>
<dbReference type="Gene3D" id="1.20.1730.10">
    <property type="entry name" value="Sodium/glucose cotransporter"/>
    <property type="match status" value="1"/>
</dbReference>
<dbReference type="Proteomes" id="UP000526501">
    <property type="component" value="Unassembled WGS sequence"/>
</dbReference>
<feature type="transmembrane region" description="Helical" evidence="7">
    <location>
        <begin position="451"/>
        <end position="472"/>
    </location>
</feature>
<dbReference type="PANTHER" id="PTHR11819">
    <property type="entry name" value="SOLUTE CARRIER FAMILY 5"/>
    <property type="match status" value="1"/>
</dbReference>
<keyword evidence="5 7" id="KW-0472">Membrane</keyword>
<keyword evidence="9" id="KW-1185">Reference proteome</keyword>
<protein>
    <submittedName>
        <fullName evidence="8">SLC5 family protein</fullName>
    </submittedName>
</protein>
<dbReference type="PROSITE" id="PS50283">
    <property type="entry name" value="NA_SOLUT_SYMP_3"/>
    <property type="match status" value="1"/>
</dbReference>
<feature type="transmembrane region" description="Helical" evidence="7">
    <location>
        <begin position="351"/>
        <end position="375"/>
    </location>
</feature>
<evidence type="ECO:0000313" key="8">
    <source>
        <dbReference type="EMBL" id="MBC2604726.1"/>
    </source>
</evidence>
<feature type="transmembrane region" description="Helical" evidence="7">
    <location>
        <begin position="73"/>
        <end position="95"/>
    </location>
</feature>
<feature type="transmembrane region" description="Helical" evidence="7">
    <location>
        <begin position="387"/>
        <end position="405"/>
    </location>
</feature>
<evidence type="ECO:0000313" key="9">
    <source>
        <dbReference type="Proteomes" id="UP000526501"/>
    </source>
</evidence>
<dbReference type="EMBL" id="JACHVC010000001">
    <property type="protein sequence ID" value="MBC2604726.1"/>
    <property type="molecule type" value="Genomic_DNA"/>
</dbReference>
<comment type="subcellular location">
    <subcellularLocation>
        <location evidence="1">Membrane</location>
        <topology evidence="1">Multi-pass membrane protein</topology>
    </subcellularLocation>
</comment>
<name>A0A7X1B316_9BACT</name>
<keyword evidence="3 7" id="KW-0812">Transmembrane</keyword>
<organism evidence="8 9">
    <name type="scientific">Pelagicoccus albus</name>
    <dbReference type="NCBI Taxonomy" id="415222"/>
    <lineage>
        <taxon>Bacteria</taxon>
        <taxon>Pseudomonadati</taxon>
        <taxon>Verrucomicrobiota</taxon>
        <taxon>Opitutia</taxon>
        <taxon>Puniceicoccales</taxon>
        <taxon>Pelagicoccaceae</taxon>
        <taxon>Pelagicoccus</taxon>
    </lineage>
</organism>
<comment type="caution">
    <text evidence="8">The sequence shown here is derived from an EMBL/GenBank/DDBJ whole genome shotgun (WGS) entry which is preliminary data.</text>
</comment>
<dbReference type="CDD" id="cd10328">
    <property type="entry name" value="SLC5sbd_YidK"/>
    <property type="match status" value="1"/>
</dbReference>
<sequence length="483" mass="52378">MIQTLVFTLITASIALLTFLKCRQSGERGTDAKEYFLAGGGLSWVFVAGSLTLTNINTDTLVGWNGNQTLIVVWWELAGVIGFYLLAKVFLPIYFKNECTTVTELLERRFGEPHLRATVAFLFLIGNVAIFLPIMLYTSSLFLISLFGLEMPLILVATTIAIAGALYAIFGGLRAVAISDTYSGVLLFGMALVVVFLALAAVDWDLSGLPPERLQLIGDSSSKVPWHTLFTGLILVQVYYWSTNQTITQRALAASSLKEAQKGCYAAAIIRLTLVPAIVIVPGLCAYKLYGETGDSTYGRIVADTLPHWLTGAFAAAMVAATMTSFNSTLNSSAALYVCDLHQRYINPTKNVAKLSVTVSILFALLGIGLVPFYMGAESIIQLIQQLIGLFSMPILASFITGLLFRDVDARAVIASLLFGAGLYALLTFGWEAWYEADPATRLAPWHFLHAMTLTVAGCVGFALSVNLIIFGKRARLDTGPRT</sequence>
<feature type="transmembrane region" description="Helical" evidence="7">
    <location>
        <begin position="115"/>
        <end position="136"/>
    </location>
</feature>
<feature type="transmembrane region" description="Helical" evidence="7">
    <location>
        <begin position="224"/>
        <end position="242"/>
    </location>
</feature>
<evidence type="ECO:0000256" key="7">
    <source>
        <dbReference type="SAM" id="Phobius"/>
    </source>
</evidence>